<dbReference type="InterPro" id="IPR002018">
    <property type="entry name" value="CarbesteraseB"/>
</dbReference>
<feature type="region of interest" description="Disordered" evidence="3">
    <location>
        <begin position="1"/>
        <end position="22"/>
    </location>
</feature>
<protein>
    <recommendedName>
        <fullName evidence="4">Carboxylesterase type B domain-containing protein</fullName>
    </recommendedName>
</protein>
<proteinExistence type="inferred from homology"/>
<sequence>MLDATEYGPIAPQPPPPDNDMGYIPRKQSEAECLTLNIGTSGIEGELRPVMVWIHGGGFVSGNGADFDGARLVLKGDVVVVTINYRLGPLGFLYIPGKTANVGLLDQIIALKWVKDNIHIFGGDPDNITIFGESAGGISICALLTMPAAKGLFHKTIAQSGAVHPSDFTPSRRKEATEILMSNLDIKSDDIDELRRIPIKELIEADPTRKTIESGEILYMDMPVLGPVIEENTLPTHPLDKIRNGYAKEIELLIGSNLDEFKSWTAVLPKFSKVDEQVMYEQIYRYLNALGKDINKAEILVRDYKNIKSKRNLGSTRELLDAICSDYAFRVPSIRFAELQSKFQPNTYMYLFNWKSPMFGGRFGACHALEVAFVFGRLPDKDFGLHPSKNKETETLSNNMMNAWISFARKGNPNHEGLPEWPQYSVDKRSTMVFHIESKVINAPYDKERVAWYKLFF</sequence>
<comment type="caution">
    <text evidence="5">The sequence shown here is derived from an EMBL/GenBank/DDBJ whole genome shotgun (WGS) entry which is preliminary data.</text>
</comment>
<dbReference type="InterPro" id="IPR029058">
    <property type="entry name" value="AB_hydrolase_fold"/>
</dbReference>
<dbReference type="InterPro" id="IPR019826">
    <property type="entry name" value="Carboxylesterase_B_AS"/>
</dbReference>
<dbReference type="PANTHER" id="PTHR43142:SF1">
    <property type="entry name" value="CARBOXYLIC ESTER HYDROLASE"/>
    <property type="match status" value="1"/>
</dbReference>
<name>A0A0F9SEC6_9ZZZZ</name>
<dbReference type="Gene3D" id="3.40.50.1820">
    <property type="entry name" value="alpha/beta hydrolase"/>
    <property type="match status" value="1"/>
</dbReference>
<evidence type="ECO:0000259" key="4">
    <source>
        <dbReference type="Pfam" id="PF00135"/>
    </source>
</evidence>
<evidence type="ECO:0000256" key="1">
    <source>
        <dbReference type="ARBA" id="ARBA00005964"/>
    </source>
</evidence>
<dbReference type="Pfam" id="PF00135">
    <property type="entry name" value="COesterase"/>
    <property type="match status" value="1"/>
</dbReference>
<evidence type="ECO:0000256" key="2">
    <source>
        <dbReference type="ARBA" id="ARBA00022801"/>
    </source>
</evidence>
<evidence type="ECO:0000256" key="3">
    <source>
        <dbReference type="SAM" id="MobiDB-lite"/>
    </source>
</evidence>
<gene>
    <name evidence="5" type="ORF">LCGC14_0529740</name>
</gene>
<reference evidence="5" key="1">
    <citation type="journal article" date="2015" name="Nature">
        <title>Complex archaea that bridge the gap between prokaryotes and eukaryotes.</title>
        <authorList>
            <person name="Spang A."/>
            <person name="Saw J.H."/>
            <person name="Jorgensen S.L."/>
            <person name="Zaremba-Niedzwiedzka K."/>
            <person name="Martijn J."/>
            <person name="Lind A.E."/>
            <person name="van Eijk R."/>
            <person name="Schleper C."/>
            <person name="Guy L."/>
            <person name="Ettema T.J."/>
        </authorList>
    </citation>
    <scope>NUCLEOTIDE SEQUENCE</scope>
</reference>
<comment type="similarity">
    <text evidence="1">Belongs to the type-B carboxylesterase/lipase family.</text>
</comment>
<dbReference type="ESTHER" id="9arch-a0a0f8xip1">
    <property type="family name" value="Carb_B_Bacteria"/>
</dbReference>
<dbReference type="PROSITE" id="PS00122">
    <property type="entry name" value="CARBOXYLESTERASE_B_1"/>
    <property type="match status" value="1"/>
</dbReference>
<dbReference type="SUPFAM" id="SSF53474">
    <property type="entry name" value="alpha/beta-Hydrolases"/>
    <property type="match status" value="1"/>
</dbReference>
<feature type="domain" description="Carboxylesterase type B" evidence="4">
    <location>
        <begin position="2"/>
        <end position="440"/>
    </location>
</feature>
<keyword evidence="2" id="KW-0378">Hydrolase</keyword>
<accession>A0A0F9SEC6</accession>
<dbReference type="AlphaFoldDB" id="A0A0F9SEC6"/>
<evidence type="ECO:0000313" key="5">
    <source>
        <dbReference type="EMBL" id="KKN60662.1"/>
    </source>
</evidence>
<organism evidence="5">
    <name type="scientific">marine sediment metagenome</name>
    <dbReference type="NCBI Taxonomy" id="412755"/>
    <lineage>
        <taxon>unclassified sequences</taxon>
        <taxon>metagenomes</taxon>
        <taxon>ecological metagenomes</taxon>
    </lineage>
</organism>
<dbReference type="PANTHER" id="PTHR43142">
    <property type="entry name" value="CARBOXYLIC ESTER HYDROLASE"/>
    <property type="match status" value="1"/>
</dbReference>
<dbReference type="GO" id="GO:0016787">
    <property type="term" value="F:hydrolase activity"/>
    <property type="evidence" value="ECO:0007669"/>
    <property type="project" value="UniProtKB-KW"/>
</dbReference>
<dbReference type="EMBL" id="LAZR01000687">
    <property type="protein sequence ID" value="KKN60662.1"/>
    <property type="molecule type" value="Genomic_DNA"/>
</dbReference>